<feature type="region of interest" description="Disordered" evidence="1">
    <location>
        <begin position="351"/>
        <end position="414"/>
    </location>
</feature>
<dbReference type="EMBL" id="JARKIF010000005">
    <property type="protein sequence ID" value="KAJ7639372.1"/>
    <property type="molecule type" value="Genomic_DNA"/>
</dbReference>
<evidence type="ECO:0000313" key="3">
    <source>
        <dbReference type="Proteomes" id="UP001221142"/>
    </source>
</evidence>
<gene>
    <name evidence="2" type="ORF">FB45DRAFT_905424</name>
</gene>
<feature type="compositionally biased region" description="Polar residues" evidence="1">
    <location>
        <begin position="394"/>
        <end position="407"/>
    </location>
</feature>
<feature type="compositionally biased region" description="Acidic residues" evidence="1">
    <location>
        <begin position="306"/>
        <end position="324"/>
    </location>
</feature>
<evidence type="ECO:0000313" key="2">
    <source>
        <dbReference type="EMBL" id="KAJ7639372.1"/>
    </source>
</evidence>
<feature type="region of interest" description="Disordered" evidence="1">
    <location>
        <begin position="206"/>
        <end position="248"/>
    </location>
</feature>
<evidence type="ECO:0000256" key="1">
    <source>
        <dbReference type="SAM" id="MobiDB-lite"/>
    </source>
</evidence>
<protein>
    <submittedName>
        <fullName evidence="2">Uncharacterized protein</fullName>
    </submittedName>
</protein>
<feature type="compositionally biased region" description="Low complexity" evidence="1">
    <location>
        <begin position="379"/>
        <end position="393"/>
    </location>
</feature>
<organism evidence="2 3">
    <name type="scientific">Roridomyces roridus</name>
    <dbReference type="NCBI Taxonomy" id="1738132"/>
    <lineage>
        <taxon>Eukaryota</taxon>
        <taxon>Fungi</taxon>
        <taxon>Dikarya</taxon>
        <taxon>Basidiomycota</taxon>
        <taxon>Agaricomycotina</taxon>
        <taxon>Agaricomycetes</taxon>
        <taxon>Agaricomycetidae</taxon>
        <taxon>Agaricales</taxon>
        <taxon>Marasmiineae</taxon>
        <taxon>Mycenaceae</taxon>
        <taxon>Roridomyces</taxon>
    </lineage>
</organism>
<proteinExistence type="predicted"/>
<feature type="compositionally biased region" description="Low complexity" evidence="1">
    <location>
        <begin position="466"/>
        <end position="484"/>
    </location>
</feature>
<sequence>MDIVALRQRLKQNEYIQSEVLSQASNPRCRFHFAGPLSSKARTAATSRVEGMKHKLKGMGVGMMQTAFTAAFVDATGGRDGPCEDKIRGVLEQNVLAWDPLFEVLLLRMEREGVKIDIEPGGDFKSAFLRYAGTLWYDGKGPGKHYLSLAAILLPLVRTAVRAFHEYRGTYESVDKRSGNGASRPMSKELRVMTAVCNVDLKTRPAGYESSASSDDSDLDAHGTEDEDEEVKGGDKQPPIPASEAVPQPKLVIKIPGLNHLNFSNHHSSFAGKTLPGHTVPWMVRPVCFEAGHRVSSLKQEPQEPMMEEDTDSESESDDEDEMAVEAKEVIEEEEELIDEEEDDGLGVVEAENSNSSSESPVSRTSKHPRLEPVTHWSPVLRQQPPRQPLTPRNIYQQASSESNDSTPRWRKDISAWAKTVDGCQIPPVPVAVPSSAPTDLAPRVEITRNMASHVSRKRRRSSGNPQLSPCSSLPRSLARSLRF</sequence>
<comment type="caution">
    <text evidence="2">The sequence shown here is derived from an EMBL/GenBank/DDBJ whole genome shotgun (WGS) entry which is preliminary data.</text>
</comment>
<feature type="region of interest" description="Disordered" evidence="1">
    <location>
        <begin position="429"/>
        <end position="484"/>
    </location>
</feature>
<feature type="region of interest" description="Disordered" evidence="1">
    <location>
        <begin position="295"/>
        <end position="326"/>
    </location>
</feature>
<dbReference type="AlphaFoldDB" id="A0AAD7C5F8"/>
<name>A0AAD7C5F8_9AGAR</name>
<keyword evidence="3" id="KW-1185">Reference proteome</keyword>
<reference evidence="2" key="1">
    <citation type="submission" date="2023-03" db="EMBL/GenBank/DDBJ databases">
        <title>Massive genome expansion in bonnet fungi (Mycena s.s.) driven by repeated elements and novel gene families across ecological guilds.</title>
        <authorList>
            <consortium name="Lawrence Berkeley National Laboratory"/>
            <person name="Harder C.B."/>
            <person name="Miyauchi S."/>
            <person name="Viragh M."/>
            <person name="Kuo A."/>
            <person name="Thoen E."/>
            <person name="Andreopoulos B."/>
            <person name="Lu D."/>
            <person name="Skrede I."/>
            <person name="Drula E."/>
            <person name="Henrissat B."/>
            <person name="Morin E."/>
            <person name="Kohler A."/>
            <person name="Barry K."/>
            <person name="LaButti K."/>
            <person name="Morin E."/>
            <person name="Salamov A."/>
            <person name="Lipzen A."/>
            <person name="Mereny Z."/>
            <person name="Hegedus B."/>
            <person name="Baldrian P."/>
            <person name="Stursova M."/>
            <person name="Weitz H."/>
            <person name="Taylor A."/>
            <person name="Grigoriev I.V."/>
            <person name="Nagy L.G."/>
            <person name="Martin F."/>
            <person name="Kauserud H."/>
        </authorList>
    </citation>
    <scope>NUCLEOTIDE SEQUENCE</scope>
    <source>
        <strain evidence="2">9284</strain>
    </source>
</reference>
<feature type="compositionally biased region" description="Low complexity" evidence="1">
    <location>
        <begin position="351"/>
        <end position="363"/>
    </location>
</feature>
<accession>A0AAD7C5F8</accession>
<dbReference type="Proteomes" id="UP001221142">
    <property type="component" value="Unassembled WGS sequence"/>
</dbReference>